<proteinExistence type="predicted"/>
<name>A0A182SM38_9DIPT</name>
<evidence type="ECO:0000256" key="1">
    <source>
        <dbReference type="SAM" id="Phobius"/>
    </source>
</evidence>
<evidence type="ECO:0000313" key="3">
    <source>
        <dbReference type="Proteomes" id="UP000075901"/>
    </source>
</evidence>
<accession>A0A182SM38</accession>
<keyword evidence="1" id="KW-1133">Transmembrane helix</keyword>
<organism evidence="2 3">
    <name type="scientific">Anopheles maculatus</name>
    <dbReference type="NCBI Taxonomy" id="74869"/>
    <lineage>
        <taxon>Eukaryota</taxon>
        <taxon>Metazoa</taxon>
        <taxon>Ecdysozoa</taxon>
        <taxon>Arthropoda</taxon>
        <taxon>Hexapoda</taxon>
        <taxon>Insecta</taxon>
        <taxon>Pterygota</taxon>
        <taxon>Neoptera</taxon>
        <taxon>Endopterygota</taxon>
        <taxon>Diptera</taxon>
        <taxon>Nematocera</taxon>
        <taxon>Culicoidea</taxon>
        <taxon>Culicidae</taxon>
        <taxon>Anophelinae</taxon>
        <taxon>Anopheles</taxon>
        <taxon>Anopheles maculatus group</taxon>
    </lineage>
</organism>
<feature type="transmembrane region" description="Helical" evidence="1">
    <location>
        <begin position="123"/>
        <end position="144"/>
    </location>
</feature>
<reference evidence="3" key="1">
    <citation type="submission" date="2013-09" db="EMBL/GenBank/DDBJ databases">
        <title>The Genome Sequence of Anopheles maculatus species B.</title>
        <authorList>
            <consortium name="The Broad Institute Genomics Platform"/>
            <person name="Neafsey D.E."/>
            <person name="Besansky N."/>
            <person name="Howell P."/>
            <person name="Walton C."/>
            <person name="Young S.K."/>
            <person name="Zeng Q."/>
            <person name="Gargeya S."/>
            <person name="Fitzgerald M."/>
            <person name="Haas B."/>
            <person name="Abouelleil A."/>
            <person name="Allen A.W."/>
            <person name="Alvarado L."/>
            <person name="Arachchi H.M."/>
            <person name="Berlin A.M."/>
            <person name="Chapman S.B."/>
            <person name="Gainer-Dewar J."/>
            <person name="Goldberg J."/>
            <person name="Griggs A."/>
            <person name="Gujja S."/>
            <person name="Hansen M."/>
            <person name="Howarth C."/>
            <person name="Imamovic A."/>
            <person name="Ireland A."/>
            <person name="Larimer J."/>
            <person name="McCowan C."/>
            <person name="Murphy C."/>
            <person name="Pearson M."/>
            <person name="Poon T.W."/>
            <person name="Priest M."/>
            <person name="Roberts A."/>
            <person name="Saif S."/>
            <person name="Shea T."/>
            <person name="Sisk P."/>
            <person name="Sykes S."/>
            <person name="Wortman J."/>
            <person name="Nusbaum C."/>
            <person name="Birren B."/>
        </authorList>
    </citation>
    <scope>NUCLEOTIDE SEQUENCE [LARGE SCALE GENOMIC DNA]</scope>
    <source>
        <strain evidence="3">maculatus3</strain>
    </source>
</reference>
<keyword evidence="1" id="KW-0472">Membrane</keyword>
<reference evidence="2" key="2">
    <citation type="submission" date="2020-05" db="UniProtKB">
        <authorList>
            <consortium name="EnsemblMetazoa"/>
        </authorList>
    </citation>
    <scope>IDENTIFICATION</scope>
    <source>
        <strain evidence="2">maculatus3</strain>
    </source>
</reference>
<dbReference type="Proteomes" id="UP000075901">
    <property type="component" value="Unassembled WGS sequence"/>
</dbReference>
<sequence>MWISATTRWNRFSVAVMFAIESPPSACCRSWTPRNPGANIPASVDPATTFPTNRYRVSPPRRMMATLQTLGEKRLTKRQTRKIHHRVFFIFSCIPCPSACECDSAGSCSSPDEDFSTETLMKATIGAILGACMLCCLVLALIVFRQRKCKVHEDCGIPTPNTISKNSSN</sequence>
<dbReference type="AlphaFoldDB" id="A0A182SM38"/>
<dbReference type="EnsemblMetazoa" id="AMAM009485-RA">
    <property type="protein sequence ID" value="AMAM009485-PA"/>
    <property type="gene ID" value="AMAM009485"/>
</dbReference>
<dbReference type="VEuPathDB" id="VectorBase:AMAM009485"/>
<keyword evidence="1" id="KW-0812">Transmembrane</keyword>
<keyword evidence="3" id="KW-1185">Reference proteome</keyword>
<protein>
    <submittedName>
        <fullName evidence="2">Uncharacterized protein</fullName>
    </submittedName>
</protein>
<evidence type="ECO:0000313" key="2">
    <source>
        <dbReference type="EnsemblMetazoa" id="AMAM009485-PA"/>
    </source>
</evidence>